<accession>A0AA88HVP3</accession>
<reference evidence="2" key="1">
    <citation type="submission" date="2023-07" db="EMBL/GenBank/DDBJ databases">
        <title>Chromosome-level genome assembly of Artemia franciscana.</title>
        <authorList>
            <person name="Jo E."/>
        </authorList>
    </citation>
    <scope>NUCLEOTIDE SEQUENCE</scope>
    <source>
        <tissue evidence="2">Whole body</tissue>
    </source>
</reference>
<sequence length="207" mass="23234">MTKLSMRKSRLRALKKRARKSMTCRNEILKQKKVNEPDGKYGPNATTPDLAAVDFKIMKSAFLQRLECSTEQIQEIEAATRLQGEDDGSWSAVRRDRITASWAGTIAKRRTKIVTPLVQKLLYAPSKVTKAMIYGHTFEPVAAKKFEESTRFKYTIPIYSKVEISNSNEGGKQEEILTALISACSSKGSVKSLRLPPEPRTPILINS</sequence>
<feature type="domain" description="YqaJ viral recombinase" evidence="1">
    <location>
        <begin position="90"/>
        <end position="156"/>
    </location>
</feature>
<dbReference type="Pfam" id="PF09588">
    <property type="entry name" value="YqaJ"/>
    <property type="match status" value="1"/>
</dbReference>
<dbReference type="Proteomes" id="UP001187531">
    <property type="component" value="Unassembled WGS sequence"/>
</dbReference>
<dbReference type="InterPro" id="IPR019080">
    <property type="entry name" value="YqaJ_viral_recombinase"/>
</dbReference>
<evidence type="ECO:0000259" key="1">
    <source>
        <dbReference type="Pfam" id="PF09588"/>
    </source>
</evidence>
<dbReference type="Gene3D" id="3.90.320.10">
    <property type="match status" value="1"/>
</dbReference>
<dbReference type="GO" id="GO:0006281">
    <property type="term" value="P:DNA repair"/>
    <property type="evidence" value="ECO:0007669"/>
    <property type="project" value="UniProtKB-ARBA"/>
</dbReference>
<keyword evidence="3" id="KW-1185">Reference proteome</keyword>
<evidence type="ECO:0000313" key="2">
    <source>
        <dbReference type="EMBL" id="KAK2714849.1"/>
    </source>
</evidence>
<evidence type="ECO:0000313" key="3">
    <source>
        <dbReference type="Proteomes" id="UP001187531"/>
    </source>
</evidence>
<name>A0AA88HVP3_ARTSF</name>
<comment type="caution">
    <text evidence="2">The sequence shown here is derived from an EMBL/GenBank/DDBJ whole genome shotgun (WGS) entry which is preliminary data.</text>
</comment>
<dbReference type="InterPro" id="IPR011604">
    <property type="entry name" value="PDDEXK-like_dom_sf"/>
</dbReference>
<dbReference type="SUPFAM" id="SSF52980">
    <property type="entry name" value="Restriction endonuclease-like"/>
    <property type="match status" value="1"/>
</dbReference>
<dbReference type="InterPro" id="IPR011335">
    <property type="entry name" value="Restrct_endonuc-II-like"/>
</dbReference>
<gene>
    <name evidence="2" type="ORF">QYM36_009152</name>
</gene>
<organism evidence="2 3">
    <name type="scientific">Artemia franciscana</name>
    <name type="common">Brine shrimp</name>
    <name type="synonym">Artemia sanfranciscana</name>
    <dbReference type="NCBI Taxonomy" id="6661"/>
    <lineage>
        <taxon>Eukaryota</taxon>
        <taxon>Metazoa</taxon>
        <taxon>Ecdysozoa</taxon>
        <taxon>Arthropoda</taxon>
        <taxon>Crustacea</taxon>
        <taxon>Branchiopoda</taxon>
        <taxon>Anostraca</taxon>
        <taxon>Artemiidae</taxon>
        <taxon>Artemia</taxon>
    </lineage>
</organism>
<dbReference type="AlphaFoldDB" id="A0AA88HVP3"/>
<protein>
    <recommendedName>
        <fullName evidence="1">YqaJ viral recombinase domain-containing protein</fullName>
    </recommendedName>
</protein>
<proteinExistence type="predicted"/>
<dbReference type="EMBL" id="JAVRJZ010000013">
    <property type="protein sequence ID" value="KAK2714849.1"/>
    <property type="molecule type" value="Genomic_DNA"/>
</dbReference>